<reference evidence="3 4" key="1">
    <citation type="submission" date="2019-02" db="EMBL/GenBank/DDBJ databases">
        <title>Deep-cultivation of Planctomycetes and their phenomic and genomic characterization uncovers novel biology.</title>
        <authorList>
            <person name="Wiegand S."/>
            <person name="Jogler M."/>
            <person name="Boedeker C."/>
            <person name="Pinto D."/>
            <person name="Vollmers J."/>
            <person name="Rivas-Marin E."/>
            <person name="Kohn T."/>
            <person name="Peeters S.H."/>
            <person name="Heuer A."/>
            <person name="Rast P."/>
            <person name="Oberbeckmann S."/>
            <person name="Bunk B."/>
            <person name="Jeske O."/>
            <person name="Meyerdierks A."/>
            <person name="Storesund J.E."/>
            <person name="Kallscheuer N."/>
            <person name="Luecker S."/>
            <person name="Lage O.M."/>
            <person name="Pohl T."/>
            <person name="Merkel B.J."/>
            <person name="Hornburger P."/>
            <person name="Mueller R.-W."/>
            <person name="Bruemmer F."/>
            <person name="Labrenz M."/>
            <person name="Spormann A.M."/>
            <person name="Op Den Camp H."/>
            <person name="Overmann J."/>
            <person name="Amann R."/>
            <person name="Jetten M.S.M."/>
            <person name="Mascher T."/>
            <person name="Medema M.H."/>
            <person name="Devos D.P."/>
            <person name="Kaster A.-K."/>
            <person name="Ovreas L."/>
            <person name="Rohde M."/>
            <person name="Galperin M.Y."/>
            <person name="Jogler C."/>
        </authorList>
    </citation>
    <scope>NUCLEOTIDE SEQUENCE [LARGE SCALE GENOMIC DNA]</scope>
    <source>
        <strain evidence="3 4">Pla123a</strain>
    </source>
</reference>
<dbReference type="AlphaFoldDB" id="A0A5C5YRB9"/>
<dbReference type="Gene3D" id="1.50.10.20">
    <property type="match status" value="3"/>
</dbReference>
<feature type="domain" description="Prenyltransferase alpha-alpha toroid" evidence="2">
    <location>
        <begin position="168"/>
        <end position="242"/>
    </location>
</feature>
<accession>A0A5C5YRB9</accession>
<comment type="caution">
    <text evidence="3">The sequence shown here is derived from an EMBL/GenBank/DDBJ whole genome shotgun (WGS) entry which is preliminary data.</text>
</comment>
<evidence type="ECO:0000259" key="2">
    <source>
        <dbReference type="Pfam" id="PF00432"/>
    </source>
</evidence>
<keyword evidence="3" id="KW-0808">Transferase</keyword>
<proteinExistence type="predicted"/>
<name>A0A5C5YRB9_9BACT</name>
<sequence length="370" mass="40014">MPVVSEGLPTHPASHWRPVQKTMWKNWAALMALVLGAPAAPVAAQSPAETAAALIAPADQAVDRGLAYLARSQNDDGAYGGGYGRNVAVVGLSGMAYLASGSTPERGQYAVNLDRCLNYLLSASQPSGFITIGGATSQGPMYGHGFATLFLAEAYGMSPRDDLRDKLTAAINLIVSTQNDEGGWRYQPRPDDADLSVTICQIMALRAARNAGIHVPADTVEKCTNYVRKCQNPDGGFRYMLNQRGSVFPRSAAGVVALYSAGVYEGPEIERGLAYLDQHLPGLRQPGRRPGVIGRRAGHFYYGHYYGVQAMWQAGGERWARWYPAIRDDLLAAQQPDGRWDDSNIGPVYSTAMASIILQIPNDLLPIFQR</sequence>
<dbReference type="SUPFAM" id="SSF48239">
    <property type="entry name" value="Terpenoid cyclases/Protein prenyltransferases"/>
    <property type="match status" value="1"/>
</dbReference>
<dbReference type="OrthoDB" id="265313at2"/>
<dbReference type="InterPro" id="IPR008930">
    <property type="entry name" value="Terpenoid_cyclase/PrenylTrfase"/>
</dbReference>
<keyword evidence="4" id="KW-1185">Reference proteome</keyword>
<dbReference type="Proteomes" id="UP000318478">
    <property type="component" value="Unassembled WGS sequence"/>
</dbReference>
<dbReference type="Pfam" id="PF00432">
    <property type="entry name" value="Prenyltrans"/>
    <property type="match status" value="1"/>
</dbReference>
<dbReference type="CDD" id="cd00688">
    <property type="entry name" value="ISOPREN_C2_like"/>
    <property type="match status" value="1"/>
</dbReference>
<organism evidence="3 4">
    <name type="scientific">Posidoniimonas polymericola</name>
    <dbReference type="NCBI Taxonomy" id="2528002"/>
    <lineage>
        <taxon>Bacteria</taxon>
        <taxon>Pseudomonadati</taxon>
        <taxon>Planctomycetota</taxon>
        <taxon>Planctomycetia</taxon>
        <taxon>Pirellulales</taxon>
        <taxon>Lacipirellulaceae</taxon>
        <taxon>Posidoniimonas</taxon>
    </lineage>
</organism>
<dbReference type="GO" id="GO:0016740">
    <property type="term" value="F:transferase activity"/>
    <property type="evidence" value="ECO:0007669"/>
    <property type="project" value="UniProtKB-KW"/>
</dbReference>
<gene>
    <name evidence="3" type="ORF">Pla123a_21530</name>
</gene>
<evidence type="ECO:0000313" key="4">
    <source>
        <dbReference type="Proteomes" id="UP000318478"/>
    </source>
</evidence>
<dbReference type="EMBL" id="SJPO01000004">
    <property type="protein sequence ID" value="TWT77492.1"/>
    <property type="molecule type" value="Genomic_DNA"/>
</dbReference>
<keyword evidence="1" id="KW-0677">Repeat</keyword>
<dbReference type="InterPro" id="IPR001330">
    <property type="entry name" value="Prenyltrans"/>
</dbReference>
<protein>
    <submittedName>
        <fullName evidence="3">Prenyltransferase and squalene oxidase repeat protein</fullName>
    </submittedName>
</protein>
<evidence type="ECO:0000313" key="3">
    <source>
        <dbReference type="EMBL" id="TWT77492.1"/>
    </source>
</evidence>
<evidence type="ECO:0000256" key="1">
    <source>
        <dbReference type="ARBA" id="ARBA00022737"/>
    </source>
</evidence>